<protein>
    <submittedName>
        <fullName evidence="1">DUF47 family protein</fullName>
    </submittedName>
</protein>
<evidence type="ECO:0000313" key="2">
    <source>
        <dbReference type="Proteomes" id="UP000467214"/>
    </source>
</evidence>
<reference evidence="1 2" key="1">
    <citation type="submission" date="2019-12" db="EMBL/GenBank/DDBJ databases">
        <title>Neisseriaceae gen. nov. sp. Genome sequencing and assembly.</title>
        <authorList>
            <person name="Liu Z."/>
            <person name="Li A."/>
        </authorList>
    </citation>
    <scope>NUCLEOTIDE SEQUENCE [LARGE SCALE GENOMIC DNA]</scope>
    <source>
        <strain evidence="1 2">B2N2-7</strain>
    </source>
</reference>
<evidence type="ECO:0000313" key="1">
    <source>
        <dbReference type="EMBL" id="MXR36438.1"/>
    </source>
</evidence>
<dbReference type="AlphaFoldDB" id="A0A845BML6"/>
<sequence>MQKTGAVASLGEPSLLLPAWITAALAANDRLKLYLSLMQAVIHAVDHGEDIAIDWQREFVRLGLQSQAWLPALGHGAYRQGDAVFVPRLGEWLDALDRDLHALARPVCGRPEYPAPALKARCDAWHARLEALADAEEIGSGLLHALTHGDRKSGDSLHLLVMDLHKAINTLAGDVATEEIDGAHVWQIRDEDRPRVQAFMRGLHSTSALKFGHPGLDTAVTRDGDRLLLQNDIGTNDAHVLVIEWTPDALHLTYSDLHPARFEFFAAMLRPLGFDWASIAPGTDAALNAGKSYLVGHASLQSDSESRLAEALEGAASRIVFVIDWNRARKRLQHFVRKPVAVGILEQLARENLGHMAWLLAGGELLVYDAMQSMDGGGFRVGDRLDRVLGEASAREYLYALMREASIRLREQQPVALVADEARLLLARAMRKRAFEFDLLAEQAAYCHALAQTIVEMLLEQASPAGLQQQLARAKAWERQADHLLVEARQRSHHFERWQPMLGLLERMDDVADVLEEAVFVLGLLLHPGMPQMPAEVNRHLSAIAELTLGAIQDQVKVVEIARHLEEGGAPRDGDEFLKVLWRIVRAERACDEALRMARWELVGQWREQAAALQMAVEFASNVEQATDRLLEVAYVLRSRVLEQSGVQS</sequence>
<gene>
    <name evidence="1" type="ORF">GQF02_05555</name>
</gene>
<dbReference type="InterPro" id="IPR038078">
    <property type="entry name" value="PhoU-like_sf"/>
</dbReference>
<dbReference type="EMBL" id="WSSB01000004">
    <property type="protein sequence ID" value="MXR36438.1"/>
    <property type="molecule type" value="Genomic_DNA"/>
</dbReference>
<dbReference type="Proteomes" id="UP000467214">
    <property type="component" value="Unassembled WGS sequence"/>
</dbReference>
<comment type="caution">
    <text evidence="1">The sequence shown here is derived from an EMBL/GenBank/DDBJ whole genome shotgun (WGS) entry which is preliminary data.</text>
</comment>
<name>A0A845BML6_9NEIS</name>
<keyword evidence="2" id="KW-1185">Reference proteome</keyword>
<dbReference type="Gene3D" id="1.20.58.220">
    <property type="entry name" value="Phosphate transport system protein phou homolog 2, domain 2"/>
    <property type="match status" value="1"/>
</dbReference>
<accession>A0A845BML6</accession>
<proteinExistence type="predicted"/>
<dbReference type="RefSeq" id="WP_160795493.1">
    <property type="nucleotide sequence ID" value="NZ_WSSB01000004.1"/>
</dbReference>
<organism evidence="1 2">
    <name type="scientific">Craterilacuibacter sinensis</name>
    <dbReference type="NCBI Taxonomy" id="2686017"/>
    <lineage>
        <taxon>Bacteria</taxon>
        <taxon>Pseudomonadati</taxon>
        <taxon>Pseudomonadota</taxon>
        <taxon>Betaproteobacteria</taxon>
        <taxon>Neisseriales</taxon>
        <taxon>Neisseriaceae</taxon>
        <taxon>Craterilacuibacter</taxon>
    </lineage>
</organism>